<keyword evidence="2" id="KW-1185">Reference proteome</keyword>
<protein>
    <submittedName>
        <fullName evidence="1">Uncharacterized protein</fullName>
    </submittedName>
</protein>
<dbReference type="Proteomes" id="UP000283383">
    <property type="component" value="Unassembled WGS sequence"/>
</dbReference>
<dbReference type="AlphaFoldDB" id="A0A420IYW9"/>
<proteinExistence type="predicted"/>
<evidence type="ECO:0000313" key="1">
    <source>
        <dbReference type="EMBL" id="RKF79742.1"/>
    </source>
</evidence>
<gene>
    <name evidence="1" type="ORF">GcM3_052030</name>
</gene>
<organism evidence="1 2">
    <name type="scientific">Golovinomyces cichoracearum</name>
    <dbReference type="NCBI Taxonomy" id="62708"/>
    <lineage>
        <taxon>Eukaryota</taxon>
        <taxon>Fungi</taxon>
        <taxon>Dikarya</taxon>
        <taxon>Ascomycota</taxon>
        <taxon>Pezizomycotina</taxon>
        <taxon>Leotiomycetes</taxon>
        <taxon>Erysiphales</taxon>
        <taxon>Erysiphaceae</taxon>
        <taxon>Golovinomyces</taxon>
    </lineage>
</organism>
<evidence type="ECO:0000313" key="2">
    <source>
        <dbReference type="Proteomes" id="UP000283383"/>
    </source>
</evidence>
<feature type="non-terminal residue" evidence="1">
    <location>
        <position position="1"/>
    </location>
</feature>
<accession>A0A420IYW9</accession>
<reference evidence="1 2" key="1">
    <citation type="journal article" date="2018" name="BMC Genomics">
        <title>Comparative genome analyses reveal sequence features reflecting distinct modes of host-adaptation between dicot and monocot powdery mildew.</title>
        <authorList>
            <person name="Wu Y."/>
            <person name="Ma X."/>
            <person name="Pan Z."/>
            <person name="Kale S.D."/>
            <person name="Song Y."/>
            <person name="King H."/>
            <person name="Zhang Q."/>
            <person name="Presley C."/>
            <person name="Deng X."/>
            <person name="Wei C.I."/>
            <person name="Xiao S."/>
        </authorList>
    </citation>
    <scope>NUCLEOTIDE SEQUENCE [LARGE SCALE GENOMIC DNA]</scope>
    <source>
        <strain evidence="1">UMSG3</strain>
    </source>
</reference>
<name>A0A420IYW9_9PEZI</name>
<dbReference type="EMBL" id="MCBQ01005280">
    <property type="protein sequence ID" value="RKF79742.1"/>
    <property type="molecule type" value="Genomic_DNA"/>
</dbReference>
<comment type="caution">
    <text evidence="1">The sequence shown here is derived from an EMBL/GenBank/DDBJ whole genome shotgun (WGS) entry which is preliminary data.</text>
</comment>
<sequence>DFDGWKRSHFDTAGILRKDLKRVLLERGIFLSLKGYSDSAALEMVLADEEPHAWTSEEITATLKRKVNYHPRVAILQESQNPNVSIKVEGKNYQNRGQAPGQPGNRRITESSCNILVDQKQNFIPPQSIGTQQPQHFSQDIGIEHRTDPFWVLPPVLVQTESLDLDVAVKFMKCFDTKKSSS</sequence>